<name>A0A8J7I1N4_9NOST</name>
<dbReference type="InterPro" id="IPR029068">
    <property type="entry name" value="Glyas_Bleomycin-R_OHBP_Dase"/>
</dbReference>
<keyword evidence="3" id="KW-1185">Reference proteome</keyword>
<dbReference type="SUPFAM" id="SSF54593">
    <property type="entry name" value="Glyoxalase/Bleomycin resistance protein/Dihydroxybiphenyl dioxygenase"/>
    <property type="match status" value="1"/>
</dbReference>
<dbReference type="Pfam" id="PF00903">
    <property type="entry name" value="Glyoxalase"/>
    <property type="match status" value="1"/>
</dbReference>
<comment type="caution">
    <text evidence="2">The sequence shown here is derived from an EMBL/GenBank/DDBJ whole genome shotgun (WGS) entry which is preliminary data.</text>
</comment>
<feature type="domain" description="Glyoxalase/fosfomycin resistance/dioxygenase" evidence="1">
    <location>
        <begin position="18"/>
        <end position="108"/>
    </location>
</feature>
<gene>
    <name evidence="2" type="ORF">I8752_04850</name>
</gene>
<evidence type="ECO:0000313" key="3">
    <source>
        <dbReference type="Proteomes" id="UP000662314"/>
    </source>
</evidence>
<dbReference type="RefSeq" id="WP_214431199.1">
    <property type="nucleotide sequence ID" value="NZ_CAWPUQ010000024.1"/>
</dbReference>
<reference evidence="2 3" key="1">
    <citation type="journal article" date="2021" name="Int. J. Syst. Evol. Microbiol.">
        <title>Amazonocrinis nigriterrae gen. nov., sp. nov., Atlanticothrix silvestris gen. nov., sp. nov. and Dendronalium phyllosphericum gen. nov., sp. nov., nostocacean cyanobacteria from Brazilian environments.</title>
        <authorList>
            <person name="Alvarenga D.O."/>
            <person name="Andreote A.P.D."/>
            <person name="Branco L.H.Z."/>
            <person name="Delbaje E."/>
            <person name="Cruz R.B."/>
            <person name="Varani A.M."/>
            <person name="Fiore M.F."/>
        </authorList>
    </citation>
    <scope>NUCLEOTIDE SEQUENCE [LARGE SCALE GENOMIC DNA]</scope>
    <source>
        <strain evidence="2 3">CENA369</strain>
    </source>
</reference>
<dbReference type="Proteomes" id="UP000662314">
    <property type="component" value="Unassembled WGS sequence"/>
</dbReference>
<organism evidence="2 3">
    <name type="scientific">Dendronalium phyllosphericum CENA369</name>
    <dbReference type="NCBI Taxonomy" id="1725256"/>
    <lineage>
        <taxon>Bacteria</taxon>
        <taxon>Bacillati</taxon>
        <taxon>Cyanobacteriota</taxon>
        <taxon>Cyanophyceae</taxon>
        <taxon>Nostocales</taxon>
        <taxon>Nostocaceae</taxon>
        <taxon>Dendronalium</taxon>
        <taxon>Dendronalium phyllosphericum</taxon>
    </lineage>
</organism>
<sequence length="270" mass="31272">MNNKNNIKSNFGNYLQGVQHVGITVHNMAKSLEFYTEVLGGKLVVSGDAYSGKILHHTLFQKEEIEALNLEQNSPLIEIPDIRDGNKQVLDIRFISFGNIAVELLHFRDAKLTPNARNWINQQTKCHSSEKTCVAYVPIMYLSFHVKDDVDLNKFAKSLEAECRKREIDLVCNRIIHVDSEEARRQTAFKYTANKFWYDPDYFIEGYSDSDFGDFYGWSLFYAKGPNGEQLEFNQVTRKIKDLFIKGQKEYNQDYSTTFNWPSALISSYQ</sequence>
<dbReference type="InterPro" id="IPR004360">
    <property type="entry name" value="Glyas_Fos-R_dOase_dom"/>
</dbReference>
<dbReference type="EMBL" id="JAECZA010000012">
    <property type="protein sequence ID" value="MBH8572373.1"/>
    <property type="molecule type" value="Genomic_DNA"/>
</dbReference>
<evidence type="ECO:0000259" key="1">
    <source>
        <dbReference type="Pfam" id="PF00903"/>
    </source>
</evidence>
<protein>
    <submittedName>
        <fullName evidence="2">VOC family protein</fullName>
    </submittedName>
</protein>
<dbReference type="Gene3D" id="3.10.180.10">
    <property type="entry name" value="2,3-Dihydroxybiphenyl 1,2-Dioxygenase, domain 1"/>
    <property type="match status" value="1"/>
</dbReference>
<dbReference type="AlphaFoldDB" id="A0A8J7I1N4"/>
<accession>A0A8J7I1N4</accession>
<proteinExistence type="predicted"/>
<evidence type="ECO:0000313" key="2">
    <source>
        <dbReference type="EMBL" id="MBH8572373.1"/>
    </source>
</evidence>